<keyword evidence="3" id="KW-1185">Reference proteome</keyword>
<dbReference type="RefSeq" id="WP_349135479.1">
    <property type="nucleotide sequence ID" value="NZ_JBBMFF010000187.1"/>
</dbReference>
<gene>
    <name evidence="2" type="ORF">WMO66_05990</name>
</gene>
<feature type="transmembrane region" description="Helical" evidence="1">
    <location>
        <begin position="6"/>
        <end position="26"/>
    </location>
</feature>
<keyword evidence="1" id="KW-0812">Transmembrane</keyword>
<sequence length="168" mass="17773">MSRNRILITAVAAALLVVCGIGIFFASNRDHAAERADEWTMQGMTLAPDGSATPCTVRIAGTSRSYLLGGRVGAFETGTDGGIYVDGTRICSGVILPDDAFDPWLTMQADTDPFWIAADGSTLVLPLPGMQSLVVAPAESEQAAQELLQSLQEALPDETKNAISPYLK</sequence>
<evidence type="ECO:0000313" key="3">
    <source>
        <dbReference type="Proteomes" id="UP001491552"/>
    </source>
</evidence>
<proteinExistence type="predicted"/>
<dbReference type="Proteomes" id="UP001491552">
    <property type="component" value="Unassembled WGS sequence"/>
</dbReference>
<reference evidence="2 3" key="1">
    <citation type="submission" date="2024-03" db="EMBL/GenBank/DDBJ databases">
        <title>Human intestinal bacterial collection.</title>
        <authorList>
            <person name="Pauvert C."/>
            <person name="Hitch T.C.A."/>
            <person name="Clavel T."/>
        </authorList>
    </citation>
    <scope>NUCLEOTIDE SEQUENCE [LARGE SCALE GENOMIC DNA]</scope>
    <source>
        <strain evidence="2 3">CLA-AA-H192</strain>
    </source>
</reference>
<organism evidence="2 3">
    <name type="scientific">Faecousia intestinalis</name>
    <dbReference type="NCBI Taxonomy" id="3133167"/>
    <lineage>
        <taxon>Bacteria</taxon>
        <taxon>Bacillati</taxon>
        <taxon>Bacillota</taxon>
        <taxon>Clostridia</taxon>
        <taxon>Eubacteriales</taxon>
        <taxon>Oscillospiraceae</taxon>
        <taxon>Faecousia</taxon>
    </lineage>
</organism>
<evidence type="ECO:0000313" key="2">
    <source>
        <dbReference type="EMBL" id="MEQ2510799.1"/>
    </source>
</evidence>
<dbReference type="EMBL" id="JBBMFF010000187">
    <property type="protein sequence ID" value="MEQ2510799.1"/>
    <property type="molecule type" value="Genomic_DNA"/>
</dbReference>
<comment type="caution">
    <text evidence="2">The sequence shown here is derived from an EMBL/GenBank/DDBJ whole genome shotgun (WGS) entry which is preliminary data.</text>
</comment>
<name>A0ABV1G5V2_9FIRM</name>
<evidence type="ECO:0000256" key="1">
    <source>
        <dbReference type="SAM" id="Phobius"/>
    </source>
</evidence>
<keyword evidence="1" id="KW-1133">Transmembrane helix</keyword>
<keyword evidence="1" id="KW-0472">Membrane</keyword>
<accession>A0ABV1G5V2</accession>
<protein>
    <submittedName>
        <fullName evidence="2">Uncharacterized protein</fullName>
    </submittedName>
</protein>